<evidence type="ECO:0000313" key="2">
    <source>
        <dbReference type="Proteomes" id="UP001321473"/>
    </source>
</evidence>
<organism evidence="1 2">
    <name type="scientific">Amblyomma americanum</name>
    <name type="common">Lone star tick</name>
    <dbReference type="NCBI Taxonomy" id="6943"/>
    <lineage>
        <taxon>Eukaryota</taxon>
        <taxon>Metazoa</taxon>
        <taxon>Ecdysozoa</taxon>
        <taxon>Arthropoda</taxon>
        <taxon>Chelicerata</taxon>
        <taxon>Arachnida</taxon>
        <taxon>Acari</taxon>
        <taxon>Parasitiformes</taxon>
        <taxon>Ixodida</taxon>
        <taxon>Ixodoidea</taxon>
        <taxon>Ixodidae</taxon>
        <taxon>Amblyomminae</taxon>
        <taxon>Amblyomma</taxon>
    </lineage>
</organism>
<accession>A0AAQ4FG35</accession>
<dbReference type="Gene3D" id="2.40.128.20">
    <property type="match status" value="1"/>
</dbReference>
<evidence type="ECO:0000313" key="1">
    <source>
        <dbReference type="EMBL" id="KAK8785538.1"/>
    </source>
</evidence>
<comment type="caution">
    <text evidence="1">The sequence shown here is derived from an EMBL/GenBank/DDBJ whole genome shotgun (WGS) entry which is preliminary data.</text>
</comment>
<gene>
    <name evidence="1" type="ORF">V5799_008098</name>
</gene>
<dbReference type="EMBL" id="JARKHS020003460">
    <property type="protein sequence ID" value="KAK8785538.1"/>
    <property type="molecule type" value="Genomic_DNA"/>
</dbReference>
<name>A0AAQ4FG35_AMBAM</name>
<proteinExistence type="predicted"/>
<dbReference type="InterPro" id="IPR012674">
    <property type="entry name" value="Calycin"/>
</dbReference>
<dbReference type="SUPFAM" id="SSF50814">
    <property type="entry name" value="Lipocalins"/>
    <property type="match status" value="1"/>
</dbReference>
<dbReference type="Proteomes" id="UP001321473">
    <property type="component" value="Unassembled WGS sequence"/>
</dbReference>
<sequence>MGTSVTEAITLTENPDIITLVFSNDPDTTYDVDLPYANYSACFVTRFDAPIGCRLWVYEGTAAETVEACKEGHVQVCGEPVYSTYNETLCGSGPEGSE</sequence>
<reference evidence="1 2" key="1">
    <citation type="journal article" date="2023" name="Arcadia Sci">
        <title>De novo assembly of a long-read Amblyomma americanum tick genome.</title>
        <authorList>
            <person name="Chou S."/>
            <person name="Poskanzer K.E."/>
            <person name="Rollins M."/>
            <person name="Thuy-Boun P.S."/>
        </authorList>
    </citation>
    <scope>NUCLEOTIDE SEQUENCE [LARGE SCALE GENOMIC DNA]</scope>
    <source>
        <strain evidence="1">F_SG_1</strain>
        <tissue evidence="1">Salivary glands</tissue>
    </source>
</reference>
<keyword evidence="2" id="KW-1185">Reference proteome</keyword>
<protein>
    <submittedName>
        <fullName evidence="1">Uncharacterized protein</fullName>
    </submittedName>
</protein>
<dbReference type="AlphaFoldDB" id="A0AAQ4FG35"/>